<dbReference type="STRING" id="400092.PKOR_19490"/>
<protein>
    <recommendedName>
        <fullName evidence="4">Lipocalin-like domain-containing protein</fullName>
    </recommendedName>
</protein>
<evidence type="ECO:0000313" key="2">
    <source>
        <dbReference type="EMBL" id="AKD04879.1"/>
    </source>
</evidence>
<sequence length="159" mass="18138">MHKLFLYFILLLSIVSSSCSNGKPMEEVSSSVEAKEVLQLVGQTSLNLKGEKHPTVKRKQNTSELLAGTWVHEEDSLAVIEITDTTFSFVYQVHVADKYRLHIADELTQFINPDTRAKYLVLSNQADTLYDELNGIDKHTLSLTWFPTMRAHVYKRVSH</sequence>
<dbReference type="PATRIC" id="fig|400092.3.peg.4265"/>
<accession>A0A0E3ZGE7</accession>
<dbReference type="EMBL" id="CP009621">
    <property type="protein sequence ID" value="AKD04879.1"/>
    <property type="molecule type" value="Genomic_DNA"/>
</dbReference>
<dbReference type="AlphaFoldDB" id="A0A0E3ZGE7"/>
<gene>
    <name evidence="2" type="ORF">PKOR_19490</name>
</gene>
<feature type="chain" id="PRO_5002416498" description="Lipocalin-like domain-containing protein" evidence="1">
    <location>
        <begin position="23"/>
        <end position="159"/>
    </location>
</feature>
<evidence type="ECO:0000313" key="3">
    <source>
        <dbReference type="Proteomes" id="UP000033109"/>
    </source>
</evidence>
<proteinExistence type="predicted"/>
<evidence type="ECO:0008006" key="4">
    <source>
        <dbReference type="Google" id="ProtNLM"/>
    </source>
</evidence>
<evidence type="ECO:0000256" key="1">
    <source>
        <dbReference type="SAM" id="SignalP"/>
    </source>
</evidence>
<dbReference type="HOGENOM" id="CLU_1659156_0_0_10"/>
<keyword evidence="1" id="KW-0732">Signal</keyword>
<keyword evidence="3" id="KW-1185">Reference proteome</keyword>
<name>A0A0E3ZGE7_9BACT</name>
<dbReference type="Proteomes" id="UP000033109">
    <property type="component" value="Chromosome"/>
</dbReference>
<dbReference type="KEGG" id="pko:PKOR_19490"/>
<feature type="signal peptide" evidence="1">
    <location>
        <begin position="1"/>
        <end position="22"/>
    </location>
</feature>
<dbReference type="PROSITE" id="PS51257">
    <property type="entry name" value="PROKAR_LIPOPROTEIN"/>
    <property type="match status" value="1"/>
</dbReference>
<organism evidence="2 3">
    <name type="scientific">Pontibacter korlensis</name>
    <dbReference type="NCBI Taxonomy" id="400092"/>
    <lineage>
        <taxon>Bacteria</taxon>
        <taxon>Pseudomonadati</taxon>
        <taxon>Bacteroidota</taxon>
        <taxon>Cytophagia</taxon>
        <taxon>Cytophagales</taxon>
        <taxon>Hymenobacteraceae</taxon>
        <taxon>Pontibacter</taxon>
    </lineage>
</organism>
<reference evidence="2 3" key="1">
    <citation type="journal article" date="2015" name="Sci. Rep.">
        <title>Unraveling adaptation of Pontibacter korlensis to radiation and infertility in desert through complete genome and comparative transcriptomic analysis.</title>
        <authorList>
            <person name="Dai J."/>
            <person name="Dai W."/>
            <person name="Qiu C."/>
            <person name="Yang Z."/>
            <person name="Zhang Y."/>
            <person name="Zhou M."/>
            <person name="Zhang L."/>
            <person name="Fang C."/>
            <person name="Gao Q."/>
            <person name="Yang Q."/>
            <person name="Li X."/>
            <person name="Wang Z."/>
            <person name="Wang Z."/>
            <person name="Jia Z."/>
            <person name="Chen X."/>
        </authorList>
    </citation>
    <scope>NUCLEOTIDE SEQUENCE [LARGE SCALE GENOMIC DNA]</scope>
    <source>
        <strain evidence="2 3">X14-1T</strain>
    </source>
</reference>